<dbReference type="NCBIfam" id="TIGR00604">
    <property type="entry name" value="rad3"/>
    <property type="match status" value="1"/>
</dbReference>
<evidence type="ECO:0000256" key="11">
    <source>
        <dbReference type="ARBA" id="ARBA00023235"/>
    </source>
</evidence>
<evidence type="ECO:0000313" key="15">
    <source>
        <dbReference type="EMBL" id="CAK7900314.1"/>
    </source>
</evidence>
<keyword evidence="6" id="KW-0378">Hydrolase</keyword>
<dbReference type="Proteomes" id="UP001162060">
    <property type="component" value="Unassembled WGS sequence"/>
</dbReference>
<dbReference type="PANTHER" id="PTHR11472:SF41">
    <property type="entry name" value="ATP-DEPENDENT DNA HELICASE DDX11-RELATED"/>
    <property type="match status" value="1"/>
</dbReference>
<dbReference type="GO" id="GO:0051536">
    <property type="term" value="F:iron-sulfur cluster binding"/>
    <property type="evidence" value="ECO:0007669"/>
    <property type="project" value="UniProtKB-KW"/>
</dbReference>
<dbReference type="Pfam" id="PF06733">
    <property type="entry name" value="DEAD_2"/>
    <property type="match status" value="1"/>
</dbReference>
<evidence type="ECO:0000313" key="16">
    <source>
        <dbReference type="Proteomes" id="UP001162060"/>
    </source>
</evidence>
<dbReference type="EMBL" id="CAKLBY020000016">
    <property type="protein sequence ID" value="CAK7900314.1"/>
    <property type="molecule type" value="Genomic_DNA"/>
</dbReference>
<keyword evidence="5" id="KW-0547">Nucleotide-binding</keyword>
<dbReference type="AlphaFoldDB" id="A0AAV1T5R1"/>
<reference evidence="15" key="1">
    <citation type="submission" date="2024-01" db="EMBL/GenBank/DDBJ databases">
        <authorList>
            <person name="Webb A."/>
        </authorList>
    </citation>
    <scope>NUCLEOTIDE SEQUENCE</scope>
    <source>
        <strain evidence="15">Pm1</strain>
    </source>
</reference>
<evidence type="ECO:0000256" key="6">
    <source>
        <dbReference type="ARBA" id="ARBA00022801"/>
    </source>
</evidence>
<dbReference type="PROSITE" id="PS51193">
    <property type="entry name" value="HELICASE_ATP_BIND_2"/>
    <property type="match status" value="1"/>
</dbReference>
<dbReference type="InterPro" id="IPR010614">
    <property type="entry name" value="RAD3-like_helicase_DEAD"/>
</dbReference>
<dbReference type="GO" id="GO:0005634">
    <property type="term" value="C:nucleus"/>
    <property type="evidence" value="ECO:0007669"/>
    <property type="project" value="UniProtKB-SubCell"/>
</dbReference>
<dbReference type="Pfam" id="PF13307">
    <property type="entry name" value="Helicase_C_2"/>
    <property type="match status" value="1"/>
</dbReference>
<dbReference type="InterPro" id="IPR027417">
    <property type="entry name" value="P-loop_NTPase"/>
</dbReference>
<dbReference type="InterPro" id="IPR006555">
    <property type="entry name" value="ATP-dep_Helicase_C"/>
</dbReference>
<dbReference type="Gene3D" id="3.40.50.300">
    <property type="entry name" value="P-loop containing nucleotide triphosphate hydrolases"/>
    <property type="match status" value="3"/>
</dbReference>
<sequence length="883" mass="99113">MARDVAACTADPSRTSTTDMDGSFFSFPYDPYSIQLDLMRQIWATLEQRHCGIFESPTGTGKSISLICGALTWLTRHTDEFGLPLTNGTSATATSGDAVPSVPASKSADPSWLDAFTQQAADRVATNRRDTAKAALAEVEKVRLEPEVSRKKRKMRIAYDYNEPKRGHRKSSSRETKQEDDEHLVDPYDSDRGTRCVQNSEDGDERGEMTSNEFKQPFRSEEKVELGVVKIIYCSRTHSQISQFVREIRKTVFAKHIRVVSLGSRKNLCTNPKVATIASDVRMTDKCLDMMQSKKSKNGSEIGKCPFYEKELLGRYKNYALAHVQDIEDLHTLGEDMSICSYYGTRESVPLAQIVTAPYSMLLSKDTRETLGIELGNNIVIFDEGHNIVDAINNTYKVEITSKQLVVARRSLWSYFTKYEKRFKGKNTFYIKQLLTILESVTAFLRQLSKSARKTVSGGDTDEGVTGAQMMTINDFLFSARIDHFNMFKILEYLSESGLAKKLMGFVDSTKVDAQATITSSEASTGDPDEGFESRHTSPLRTVEALLKALTNAGEDGRILAQPHNVHKGVEGLIKFILLNPVVHFQEIVRKARSVILAGGTMQPVSQVIDQLFTSIPRENVDLFSCGHVIPPENLLGFSLESGPTQKHLEFTFSRRGDLEALDELGRILLNLARIVPGGIVVFFPSYRFEESAVCRWQATKQYEQIQAKKDVFSEPKKSAELAEVLTQYSAACVQGNRDRSGAMLLSVVGGKMSEGINFSDELARCVVMVGMPYPNARDPEIVEKMGFLEKRSSGAGRQFYESLCMKAINQSIGRSIRHRNDFSSILLVDSRYSSQAVRNRLPEWIQKRIRPPVPFGQVYSQLVQFYRAKETKARQPCRQYVQ</sequence>
<evidence type="ECO:0000256" key="12">
    <source>
        <dbReference type="ARBA" id="ARBA00023242"/>
    </source>
</evidence>
<evidence type="ECO:0000256" key="7">
    <source>
        <dbReference type="ARBA" id="ARBA00022806"/>
    </source>
</evidence>
<evidence type="ECO:0000256" key="3">
    <source>
        <dbReference type="ARBA" id="ARBA00008435"/>
    </source>
</evidence>
<dbReference type="GO" id="GO:0046872">
    <property type="term" value="F:metal ion binding"/>
    <property type="evidence" value="ECO:0007669"/>
    <property type="project" value="UniProtKB-KW"/>
</dbReference>
<evidence type="ECO:0000256" key="5">
    <source>
        <dbReference type="ARBA" id="ARBA00022741"/>
    </source>
</evidence>
<dbReference type="SUPFAM" id="SSF52540">
    <property type="entry name" value="P-loop containing nucleoside triphosphate hydrolases"/>
    <property type="match status" value="1"/>
</dbReference>
<gene>
    <name evidence="15" type="ORF">PM001_LOCUS2052</name>
</gene>
<dbReference type="InterPro" id="IPR045028">
    <property type="entry name" value="DinG/Rad3-like"/>
</dbReference>
<comment type="caution">
    <text evidence="15">The sequence shown here is derived from an EMBL/GenBank/DDBJ whole genome shotgun (WGS) entry which is preliminary data.</text>
</comment>
<protein>
    <recommendedName>
        <fullName evidence="14">Helicase ATP-binding domain-containing protein</fullName>
    </recommendedName>
</protein>
<dbReference type="GO" id="GO:0005524">
    <property type="term" value="F:ATP binding"/>
    <property type="evidence" value="ECO:0007669"/>
    <property type="project" value="UniProtKB-KW"/>
</dbReference>
<dbReference type="SMART" id="SM00491">
    <property type="entry name" value="HELICc2"/>
    <property type="match status" value="1"/>
</dbReference>
<evidence type="ECO:0000256" key="13">
    <source>
        <dbReference type="SAM" id="MobiDB-lite"/>
    </source>
</evidence>
<keyword evidence="12" id="KW-0539">Nucleus</keyword>
<proteinExistence type="inferred from homology"/>
<evidence type="ECO:0000256" key="10">
    <source>
        <dbReference type="ARBA" id="ARBA00023014"/>
    </source>
</evidence>
<dbReference type="GO" id="GO:0003677">
    <property type="term" value="F:DNA binding"/>
    <property type="evidence" value="ECO:0007669"/>
    <property type="project" value="InterPro"/>
</dbReference>
<accession>A0AAV1T5R1</accession>
<comment type="subcellular location">
    <subcellularLocation>
        <location evidence="2">Nucleus</location>
    </subcellularLocation>
</comment>
<feature type="compositionally biased region" description="Basic and acidic residues" evidence="13">
    <location>
        <begin position="184"/>
        <end position="194"/>
    </location>
</feature>
<keyword evidence="11" id="KW-0413">Isomerase</keyword>
<keyword evidence="8" id="KW-0067">ATP-binding</keyword>
<dbReference type="GO" id="GO:0003678">
    <property type="term" value="F:DNA helicase activity"/>
    <property type="evidence" value="ECO:0007669"/>
    <property type="project" value="InterPro"/>
</dbReference>
<evidence type="ECO:0000256" key="1">
    <source>
        <dbReference type="ARBA" id="ARBA00001966"/>
    </source>
</evidence>
<dbReference type="InterPro" id="IPR013020">
    <property type="entry name" value="Rad3/Chl1-like"/>
</dbReference>
<feature type="region of interest" description="Disordered" evidence="13">
    <location>
        <begin position="155"/>
        <end position="216"/>
    </location>
</feature>
<dbReference type="GO" id="GO:0006139">
    <property type="term" value="P:nucleobase-containing compound metabolic process"/>
    <property type="evidence" value="ECO:0007669"/>
    <property type="project" value="InterPro"/>
</dbReference>
<feature type="domain" description="Helicase ATP-binding" evidence="14">
    <location>
        <begin position="21"/>
        <end position="435"/>
    </location>
</feature>
<dbReference type="GO" id="GO:0034085">
    <property type="term" value="P:establishment of sister chromatid cohesion"/>
    <property type="evidence" value="ECO:0007669"/>
    <property type="project" value="TreeGrafter"/>
</dbReference>
<evidence type="ECO:0000256" key="9">
    <source>
        <dbReference type="ARBA" id="ARBA00023004"/>
    </source>
</evidence>
<evidence type="ECO:0000259" key="14">
    <source>
        <dbReference type="PROSITE" id="PS51193"/>
    </source>
</evidence>
<evidence type="ECO:0000256" key="4">
    <source>
        <dbReference type="ARBA" id="ARBA00022723"/>
    </source>
</evidence>
<dbReference type="FunFam" id="3.40.50.300:FF:001250">
    <property type="entry name" value="Putative ATP-dependent RNA helicase DDX11"/>
    <property type="match status" value="1"/>
</dbReference>
<name>A0AAV1T5R1_9STRA</name>
<keyword evidence="4" id="KW-0479">Metal-binding</keyword>
<dbReference type="CDD" id="cd18788">
    <property type="entry name" value="SF2_C_XPD"/>
    <property type="match status" value="1"/>
</dbReference>
<comment type="cofactor">
    <cofactor evidence="1">
        <name>[4Fe-4S] cluster</name>
        <dbReference type="ChEBI" id="CHEBI:49883"/>
    </cofactor>
</comment>
<dbReference type="InterPro" id="IPR006554">
    <property type="entry name" value="Helicase-like_DEXD_c2"/>
</dbReference>
<evidence type="ECO:0000256" key="8">
    <source>
        <dbReference type="ARBA" id="ARBA00022840"/>
    </source>
</evidence>
<dbReference type="SMART" id="SM00488">
    <property type="entry name" value="DEXDc2"/>
    <property type="match status" value="1"/>
</dbReference>
<comment type="similarity">
    <text evidence="3">Belongs to the DEAD box helicase family. DEAH subfamily. DDX11/CHL1 sub-subfamily.</text>
</comment>
<evidence type="ECO:0000256" key="2">
    <source>
        <dbReference type="ARBA" id="ARBA00004123"/>
    </source>
</evidence>
<keyword evidence="9" id="KW-0408">Iron</keyword>
<dbReference type="PANTHER" id="PTHR11472">
    <property type="entry name" value="DNA REPAIR DEAD HELICASE RAD3/XP-D SUBFAMILY MEMBER"/>
    <property type="match status" value="1"/>
</dbReference>
<organism evidence="15 16">
    <name type="scientific">Peronospora matthiolae</name>
    <dbReference type="NCBI Taxonomy" id="2874970"/>
    <lineage>
        <taxon>Eukaryota</taxon>
        <taxon>Sar</taxon>
        <taxon>Stramenopiles</taxon>
        <taxon>Oomycota</taxon>
        <taxon>Peronosporomycetes</taxon>
        <taxon>Peronosporales</taxon>
        <taxon>Peronosporaceae</taxon>
        <taxon>Peronospora</taxon>
    </lineage>
</organism>
<dbReference type="InterPro" id="IPR014013">
    <property type="entry name" value="Helic_SF1/SF2_ATP-bd_DinG/Rad3"/>
</dbReference>
<dbReference type="GO" id="GO:0016818">
    <property type="term" value="F:hydrolase activity, acting on acid anhydrides, in phosphorus-containing anhydrides"/>
    <property type="evidence" value="ECO:0007669"/>
    <property type="project" value="InterPro"/>
</dbReference>
<keyword evidence="7" id="KW-0347">Helicase</keyword>
<keyword evidence="10" id="KW-0411">Iron-sulfur</keyword>